<proteinExistence type="predicted"/>
<accession>W5Y6B3</accession>
<name>W5Y6B3_9CORY</name>
<reference evidence="1 2" key="1">
    <citation type="submission" date="2013-02" db="EMBL/GenBank/DDBJ databases">
        <title>The complete genome sequence of Corynebacterium vitaeruminis DSM 20294.</title>
        <authorList>
            <person name="Ruckert C."/>
            <person name="Albersmeier A."/>
            <person name="Kalinowski J."/>
        </authorList>
    </citation>
    <scope>NUCLEOTIDE SEQUENCE [LARGE SCALE GENOMIC DNA]</scope>
    <source>
        <strain evidence="2">ATCC 10234</strain>
    </source>
</reference>
<evidence type="ECO:0000313" key="1">
    <source>
        <dbReference type="EMBL" id="AHI22048.1"/>
    </source>
</evidence>
<dbReference type="eggNOG" id="COG0640">
    <property type="taxonomic scope" value="Bacteria"/>
</dbReference>
<evidence type="ECO:0000313" key="2">
    <source>
        <dbReference type="Proteomes" id="UP000019222"/>
    </source>
</evidence>
<gene>
    <name evidence="1" type="ORF">B843_03285</name>
</gene>
<sequence>MAGLSPAQRSALLVALGVGEGVVPSTQPEPQAMPVAPVQAPAPAVEDSSWSQDELVGLAREVLPEPMQAMAPTALAQVGEMIAERLDAGWTRPQLAAVLRSRELPKHVRSLVALVKARLRDDTPVDAAPPAGTTFAPESETHEVAEWSHELANGRVVTRKDLDCGALAADFHHARAEGSWHGDNRWEFAAAVGIERYLLA</sequence>
<organism evidence="1 2">
    <name type="scientific">Corynebacterium vitaeruminis DSM 20294</name>
    <dbReference type="NCBI Taxonomy" id="1224164"/>
    <lineage>
        <taxon>Bacteria</taxon>
        <taxon>Bacillati</taxon>
        <taxon>Actinomycetota</taxon>
        <taxon>Actinomycetes</taxon>
        <taxon>Mycobacteriales</taxon>
        <taxon>Corynebacteriaceae</taxon>
        <taxon>Corynebacterium</taxon>
    </lineage>
</organism>
<dbReference type="HOGENOM" id="CLU_1364286_0_0_11"/>
<dbReference type="KEGG" id="cvt:B843_03285"/>
<dbReference type="EMBL" id="CP004353">
    <property type="protein sequence ID" value="AHI22048.1"/>
    <property type="molecule type" value="Genomic_DNA"/>
</dbReference>
<dbReference type="Proteomes" id="UP000019222">
    <property type="component" value="Chromosome"/>
</dbReference>
<keyword evidence="2" id="KW-1185">Reference proteome</keyword>
<protein>
    <submittedName>
        <fullName evidence="1">Uncharacterized protein</fullName>
    </submittedName>
</protein>
<dbReference type="PATRIC" id="fig|1224164.3.peg.653"/>
<dbReference type="AlphaFoldDB" id="W5Y6B3"/>